<evidence type="ECO:0000313" key="5">
    <source>
        <dbReference type="RefSeq" id="XP_016974977.1"/>
    </source>
</evidence>
<dbReference type="RefSeq" id="XP_016974978.1">
    <property type="nucleotide sequence ID" value="XM_017119489.1"/>
</dbReference>
<evidence type="ECO:0000313" key="3">
    <source>
        <dbReference type="Proteomes" id="UP001652680"/>
    </source>
</evidence>
<keyword evidence="1" id="KW-0812">Transmembrane</keyword>
<keyword evidence="1" id="KW-1133">Transmembrane helix</keyword>
<name>A0A6P4EA69_DRORH</name>
<evidence type="ECO:0000313" key="4">
    <source>
        <dbReference type="RefSeq" id="XP_016974976.1"/>
    </source>
</evidence>
<dbReference type="OrthoDB" id="7861180at2759"/>
<dbReference type="EnsemblMetazoa" id="XM_017119488.1">
    <property type="protein sequence ID" value="XP_016974977.1"/>
    <property type="gene ID" value="LOC108041557"/>
</dbReference>
<dbReference type="Proteomes" id="UP001652680">
    <property type="component" value="Unassembled WGS sequence"/>
</dbReference>
<reference evidence="4 5" key="2">
    <citation type="submission" date="2025-04" db="UniProtKB">
        <authorList>
            <consortium name="RefSeq"/>
        </authorList>
    </citation>
    <scope>IDENTIFICATION</scope>
</reference>
<dbReference type="EnsemblMetazoa" id="XM_017119489.2">
    <property type="protein sequence ID" value="XP_016974978.1"/>
    <property type="gene ID" value="LOC108041557"/>
</dbReference>
<evidence type="ECO:0000313" key="2">
    <source>
        <dbReference type="EnsemblMetazoa" id="XP_016974976.1"/>
    </source>
</evidence>
<evidence type="ECO:0000256" key="1">
    <source>
        <dbReference type="SAM" id="Phobius"/>
    </source>
</evidence>
<keyword evidence="3" id="KW-1185">Reference proteome</keyword>
<protein>
    <submittedName>
        <fullName evidence="4 5">Uncharacterized protein LOC108041557</fullName>
    </submittedName>
</protein>
<dbReference type="RefSeq" id="XP_016974976.1">
    <property type="nucleotide sequence ID" value="XM_017119487.1"/>
</dbReference>
<dbReference type="GeneID" id="108041557"/>
<dbReference type="AlphaFoldDB" id="A0A6P4EA69"/>
<dbReference type="EnsemblMetazoa" id="XM_017119487.2">
    <property type="protein sequence ID" value="XP_016974976.1"/>
    <property type="gene ID" value="LOC108041557"/>
</dbReference>
<reference evidence="2" key="3">
    <citation type="submission" date="2025-05" db="UniProtKB">
        <authorList>
            <consortium name="EnsemblMetazoa"/>
        </authorList>
    </citation>
    <scope>IDENTIFICATION</scope>
</reference>
<feature type="transmembrane region" description="Helical" evidence="1">
    <location>
        <begin position="241"/>
        <end position="264"/>
    </location>
</feature>
<dbReference type="OMA" id="AETFNTW"/>
<proteinExistence type="predicted"/>
<keyword evidence="1" id="KW-0472">Membrane</keyword>
<reference evidence="3" key="1">
    <citation type="journal article" date="2021" name="Elife">
        <title>Highly contiguous assemblies of 101 drosophilid genomes.</title>
        <authorList>
            <person name="Kim B.Y."/>
            <person name="Wang J.R."/>
            <person name="Miller D.E."/>
            <person name="Barmina O."/>
            <person name="Delaney E."/>
            <person name="Thompson A."/>
            <person name="Comeault A.A."/>
            <person name="Peede D."/>
            <person name="D'Agostino E.R."/>
            <person name="Pelaez J."/>
            <person name="Aguilar J.M."/>
            <person name="Haji D."/>
            <person name="Matsunaga T."/>
            <person name="Armstrong E.E."/>
            <person name="Zych M."/>
            <person name="Ogawa Y."/>
            <person name="Stamenkovic-Radak M."/>
            <person name="Jelic M."/>
            <person name="Veselinovic M.S."/>
            <person name="Tanaskovic M."/>
            <person name="Eric P."/>
            <person name="Gao J.J."/>
            <person name="Katoh T.K."/>
            <person name="Toda M.J."/>
            <person name="Watabe H."/>
            <person name="Watada M."/>
            <person name="Davis J.S."/>
            <person name="Moyle L.C."/>
            <person name="Manoli G."/>
            <person name="Bertolini E."/>
            <person name="Kostal V."/>
            <person name="Hawley R.S."/>
            <person name="Takahashi A."/>
            <person name="Jones C.D."/>
            <person name="Price D.K."/>
            <person name="Whiteman N."/>
            <person name="Kopp A."/>
            <person name="Matute D.R."/>
            <person name="Petrov D.A."/>
        </authorList>
    </citation>
    <scope>NUCLEOTIDE SEQUENCE [LARGE SCALE GENOMIC DNA]</scope>
</reference>
<accession>A0A6P4EA69</accession>
<evidence type="ECO:0000313" key="6">
    <source>
        <dbReference type="RefSeq" id="XP_016974978.1"/>
    </source>
</evidence>
<sequence>MAQLRRSNSEPEIGPHPDEIEPELAMMNEDGAGDRANTDWMDQQSTGWLAGRSSSTSSAYRSRLRRAQLGSNTAFRRHLRRCRRENNVAVPTMGDFFRQKADMDQTTSASLRVKVALFLALVLVPSIMEMEPRIQFNEQWQQDGHFSFLKRRRLALTFAGNVCAVLIRSCMAAALPFYSMLSMSHPNRFNLRVPRADGTECEVPVNLNVFFIGLLPYVMRLLAGFLRFVNDTWVAYNDHVLTIAESFNILRVLILLIHVMQLIYGIELMLLMVQGMFGFLHAVRIFLLIAGRDYEHAEQFERRKPNSKLWFIPTRATVAVYYAFKERVWDLSNSLLQ</sequence>
<feature type="transmembrane region" description="Helical" evidence="1">
    <location>
        <begin position="209"/>
        <end position="229"/>
    </location>
</feature>
<feature type="transmembrane region" description="Helical" evidence="1">
    <location>
        <begin position="154"/>
        <end position="178"/>
    </location>
</feature>
<organism evidence="5">
    <name type="scientific">Drosophila rhopaloa</name>
    <name type="common">Fruit fly</name>
    <dbReference type="NCBI Taxonomy" id="1041015"/>
    <lineage>
        <taxon>Eukaryota</taxon>
        <taxon>Metazoa</taxon>
        <taxon>Ecdysozoa</taxon>
        <taxon>Arthropoda</taxon>
        <taxon>Hexapoda</taxon>
        <taxon>Insecta</taxon>
        <taxon>Pterygota</taxon>
        <taxon>Neoptera</taxon>
        <taxon>Endopterygota</taxon>
        <taxon>Diptera</taxon>
        <taxon>Brachycera</taxon>
        <taxon>Muscomorpha</taxon>
        <taxon>Ephydroidea</taxon>
        <taxon>Drosophilidae</taxon>
        <taxon>Drosophila</taxon>
        <taxon>Sophophora</taxon>
    </lineage>
</organism>
<gene>
    <name evidence="4 5 6" type="primary">LOC108041557</name>
    <name evidence="2" type="synonym">108041557</name>
</gene>
<dbReference type="RefSeq" id="XP_016974977.1">
    <property type="nucleotide sequence ID" value="XM_017119488.1"/>
</dbReference>